<dbReference type="InterPro" id="IPR013106">
    <property type="entry name" value="Ig_V-set"/>
</dbReference>
<keyword evidence="1" id="KW-0393">Immunoglobulin domain</keyword>
<dbReference type="Pfam" id="PF00047">
    <property type="entry name" value="ig"/>
    <property type="match status" value="1"/>
</dbReference>
<dbReference type="InterPro" id="IPR013783">
    <property type="entry name" value="Ig-like_fold"/>
</dbReference>
<keyword evidence="3" id="KW-0812">Transmembrane</keyword>
<evidence type="ECO:0000259" key="5">
    <source>
        <dbReference type="PROSITE" id="PS50835"/>
    </source>
</evidence>
<dbReference type="Proteomes" id="UP001591681">
    <property type="component" value="Unassembled WGS sequence"/>
</dbReference>
<proteinExistence type="predicted"/>
<gene>
    <name evidence="6" type="ORF">ACEWY4_008179</name>
</gene>
<evidence type="ECO:0000256" key="1">
    <source>
        <dbReference type="ARBA" id="ARBA00023319"/>
    </source>
</evidence>
<dbReference type="SUPFAM" id="SSF48726">
    <property type="entry name" value="Immunoglobulin"/>
    <property type="match status" value="3"/>
</dbReference>
<dbReference type="Gene3D" id="2.60.40.10">
    <property type="entry name" value="Immunoglobulins"/>
    <property type="match status" value="3"/>
</dbReference>
<feature type="domain" description="Ig-like" evidence="5">
    <location>
        <begin position="277"/>
        <end position="375"/>
    </location>
</feature>
<comment type="caution">
    <text evidence="6">The sequence shown here is derived from an EMBL/GenBank/DDBJ whole genome shotgun (WGS) entry which is preliminary data.</text>
</comment>
<evidence type="ECO:0000313" key="7">
    <source>
        <dbReference type="Proteomes" id="UP001591681"/>
    </source>
</evidence>
<dbReference type="InterPro" id="IPR003599">
    <property type="entry name" value="Ig_sub"/>
</dbReference>
<feature type="transmembrane region" description="Helical" evidence="3">
    <location>
        <begin position="480"/>
        <end position="503"/>
    </location>
</feature>
<keyword evidence="3" id="KW-0472">Membrane</keyword>
<keyword evidence="4" id="KW-0732">Signal</keyword>
<evidence type="ECO:0000256" key="3">
    <source>
        <dbReference type="SAM" id="Phobius"/>
    </source>
</evidence>
<dbReference type="InterPro" id="IPR013151">
    <property type="entry name" value="Immunoglobulin_dom"/>
</dbReference>
<dbReference type="AlphaFoldDB" id="A0ABD1KAH1"/>
<feature type="region of interest" description="Disordered" evidence="2">
    <location>
        <begin position="511"/>
        <end position="538"/>
    </location>
</feature>
<reference evidence="6 7" key="1">
    <citation type="submission" date="2024-09" db="EMBL/GenBank/DDBJ databases">
        <title>A chromosome-level genome assembly of Gray's grenadier anchovy, Coilia grayii.</title>
        <authorList>
            <person name="Fu Z."/>
        </authorList>
    </citation>
    <scope>NUCLEOTIDE SEQUENCE [LARGE SCALE GENOMIC DNA]</scope>
    <source>
        <strain evidence="6">G4</strain>
        <tissue evidence="6">Muscle</tissue>
    </source>
</reference>
<dbReference type="PROSITE" id="PS50835">
    <property type="entry name" value="IG_LIKE"/>
    <property type="match status" value="2"/>
</dbReference>
<keyword evidence="3" id="KW-1133">Transmembrane helix</keyword>
<dbReference type="EMBL" id="JBHFQA010000007">
    <property type="protein sequence ID" value="KAL2096031.1"/>
    <property type="molecule type" value="Genomic_DNA"/>
</dbReference>
<dbReference type="InterPro" id="IPR036179">
    <property type="entry name" value="Ig-like_dom_sf"/>
</dbReference>
<protein>
    <recommendedName>
        <fullName evidence="5">Ig-like domain-containing protein</fullName>
    </recommendedName>
</protein>
<accession>A0ABD1KAH1</accession>
<dbReference type="SMART" id="SM00409">
    <property type="entry name" value="IG"/>
    <property type="match status" value="3"/>
</dbReference>
<organism evidence="6 7">
    <name type="scientific">Coilia grayii</name>
    <name type="common">Gray's grenadier anchovy</name>
    <dbReference type="NCBI Taxonomy" id="363190"/>
    <lineage>
        <taxon>Eukaryota</taxon>
        <taxon>Metazoa</taxon>
        <taxon>Chordata</taxon>
        <taxon>Craniata</taxon>
        <taxon>Vertebrata</taxon>
        <taxon>Euteleostomi</taxon>
        <taxon>Actinopterygii</taxon>
        <taxon>Neopterygii</taxon>
        <taxon>Teleostei</taxon>
        <taxon>Clupei</taxon>
        <taxon>Clupeiformes</taxon>
        <taxon>Clupeoidei</taxon>
        <taxon>Engraulidae</taxon>
        <taxon>Coilinae</taxon>
        <taxon>Coilia</taxon>
    </lineage>
</organism>
<feature type="chain" id="PRO_5044860977" description="Ig-like domain-containing protein" evidence="4">
    <location>
        <begin position="19"/>
        <end position="538"/>
    </location>
</feature>
<evidence type="ECO:0000313" key="6">
    <source>
        <dbReference type="EMBL" id="KAL2096031.1"/>
    </source>
</evidence>
<feature type="signal peptide" evidence="4">
    <location>
        <begin position="1"/>
        <end position="18"/>
    </location>
</feature>
<dbReference type="PANTHER" id="PTHR11422">
    <property type="entry name" value="T-CELL SURFACE GLYCOPROTEIN CD4"/>
    <property type="match status" value="1"/>
</dbReference>
<dbReference type="Pfam" id="PF07686">
    <property type="entry name" value="V-set"/>
    <property type="match status" value="1"/>
</dbReference>
<dbReference type="PANTHER" id="PTHR11422:SF10">
    <property type="entry name" value="IG-LIKE DOMAIN-CONTAINING PROTEIN"/>
    <property type="match status" value="1"/>
</dbReference>
<dbReference type="CDD" id="cd00096">
    <property type="entry name" value="Ig"/>
    <property type="match status" value="1"/>
</dbReference>
<dbReference type="InterPro" id="IPR007110">
    <property type="entry name" value="Ig-like_dom"/>
</dbReference>
<sequence length="538" mass="61048">MATIKQIAVLLMLHICTSLDQEPSLVFGKLGGDVMFHFPVTSEEQENLFFYRSLENETMLLMTVKGNETASQSQRISFSASEATASFRLDNVSLSDSGIYTVETRRGEYLIRSQNYYMAICSKVNNSAIILKLDSENQTFRFDTDAFDPSQGEMLEVYKIGEQPKSHFDTLTIGTDVCSQIFPGEPRSGLQVSQNGSSVWLSSRSDRDYGGYYIIIRKGKECQQLIKIETLQILVHSVQSDVKSVYVHAIEEVQEAQPNFLRESDVLSGSRLDLFAPLTFLYFHLAWPGKRVTLPCVTDARDKGKVKWETPTTHLSLNPFITIIHSGSKARKEEMYIETRNYSLIIPSVKSSHSGRYTCQTQYSTAVYELKVCLDMELTYVRFSQNESVVLSCISPTGVTEWYRQREEEIEMLSGLAVIPEDMRDRVYTSDDHQSLIISNLLPQDSGLYRCLQQFYDGPCLSGRFHLVYRHPYGVDSPFYWVYASLLGSGLLLMICAVLYANLRIRGGRVGRGSPKDRGEPTGEPEREEEQRRGDIDI</sequence>
<keyword evidence="7" id="KW-1185">Reference proteome</keyword>
<dbReference type="InterPro" id="IPR003598">
    <property type="entry name" value="Ig_sub2"/>
</dbReference>
<feature type="domain" description="Ig-like" evidence="5">
    <location>
        <begin position="402"/>
        <end position="451"/>
    </location>
</feature>
<evidence type="ECO:0000256" key="2">
    <source>
        <dbReference type="SAM" id="MobiDB-lite"/>
    </source>
</evidence>
<evidence type="ECO:0000256" key="4">
    <source>
        <dbReference type="SAM" id="SignalP"/>
    </source>
</evidence>
<dbReference type="SMART" id="SM00408">
    <property type="entry name" value="IGc2"/>
    <property type="match status" value="2"/>
</dbReference>
<feature type="compositionally biased region" description="Basic and acidic residues" evidence="2">
    <location>
        <begin position="514"/>
        <end position="538"/>
    </location>
</feature>
<name>A0ABD1KAH1_9TELE</name>